<accession>A0A8J7LGG7</accession>
<feature type="compositionally biased region" description="Acidic residues" evidence="1">
    <location>
        <begin position="30"/>
        <end position="44"/>
    </location>
</feature>
<sequence length="74" mass="8201">MSIQMMSDLLEDLSTEQQQILAGGTKAPDEEGGEEGRPEDDESDNNGSSPLIPIGGTRLYKIRSRSLVRVRRLR</sequence>
<protein>
    <submittedName>
        <fullName evidence="2">Uncharacterized protein</fullName>
    </submittedName>
</protein>
<proteinExistence type="predicted"/>
<keyword evidence="3" id="KW-1185">Reference proteome</keyword>
<feature type="region of interest" description="Disordered" evidence="1">
    <location>
        <begin position="1"/>
        <end position="57"/>
    </location>
</feature>
<gene>
    <name evidence="2" type="ORF">I8752_25395</name>
</gene>
<evidence type="ECO:0000256" key="1">
    <source>
        <dbReference type="SAM" id="MobiDB-lite"/>
    </source>
</evidence>
<reference evidence="2 3" key="1">
    <citation type="journal article" date="2021" name="Int. J. Syst. Evol. Microbiol.">
        <title>Amazonocrinis nigriterrae gen. nov., sp. nov., Atlanticothrix silvestris gen. nov., sp. nov. and Dendronalium phyllosphericum gen. nov., sp. nov., nostocacean cyanobacteria from Brazilian environments.</title>
        <authorList>
            <person name="Alvarenga D.O."/>
            <person name="Andreote A.P.D."/>
            <person name="Branco L.H.Z."/>
            <person name="Delbaje E."/>
            <person name="Cruz R.B."/>
            <person name="Varani A.M."/>
            <person name="Fiore M.F."/>
        </authorList>
    </citation>
    <scope>NUCLEOTIDE SEQUENCE [LARGE SCALE GENOMIC DNA]</scope>
    <source>
        <strain evidence="2 3">CENA369</strain>
    </source>
</reference>
<name>A0A8J7LGG7_9NOST</name>
<dbReference type="EMBL" id="JAECZA010000228">
    <property type="protein sequence ID" value="MBH8576266.1"/>
    <property type="molecule type" value="Genomic_DNA"/>
</dbReference>
<dbReference type="Proteomes" id="UP000662314">
    <property type="component" value="Unassembled WGS sequence"/>
</dbReference>
<comment type="caution">
    <text evidence="2">The sequence shown here is derived from an EMBL/GenBank/DDBJ whole genome shotgun (WGS) entry which is preliminary data.</text>
</comment>
<evidence type="ECO:0000313" key="3">
    <source>
        <dbReference type="Proteomes" id="UP000662314"/>
    </source>
</evidence>
<dbReference type="AlphaFoldDB" id="A0A8J7LGG7"/>
<dbReference type="RefSeq" id="WP_214435003.1">
    <property type="nucleotide sequence ID" value="NZ_CAWPUQ010000155.1"/>
</dbReference>
<evidence type="ECO:0000313" key="2">
    <source>
        <dbReference type="EMBL" id="MBH8576266.1"/>
    </source>
</evidence>
<organism evidence="2 3">
    <name type="scientific">Dendronalium phyllosphericum CENA369</name>
    <dbReference type="NCBI Taxonomy" id="1725256"/>
    <lineage>
        <taxon>Bacteria</taxon>
        <taxon>Bacillati</taxon>
        <taxon>Cyanobacteriota</taxon>
        <taxon>Cyanophyceae</taxon>
        <taxon>Nostocales</taxon>
        <taxon>Nostocaceae</taxon>
        <taxon>Dendronalium</taxon>
        <taxon>Dendronalium phyllosphericum</taxon>
    </lineage>
</organism>